<proteinExistence type="predicted"/>
<organism evidence="2 3">
    <name type="scientific">Saguinus oedipus</name>
    <name type="common">Cotton-top tamarin</name>
    <name type="synonym">Oedipomidas oedipus</name>
    <dbReference type="NCBI Taxonomy" id="9490"/>
    <lineage>
        <taxon>Eukaryota</taxon>
        <taxon>Metazoa</taxon>
        <taxon>Chordata</taxon>
        <taxon>Craniata</taxon>
        <taxon>Vertebrata</taxon>
        <taxon>Euteleostomi</taxon>
        <taxon>Mammalia</taxon>
        <taxon>Eutheria</taxon>
        <taxon>Euarchontoglires</taxon>
        <taxon>Primates</taxon>
        <taxon>Haplorrhini</taxon>
        <taxon>Platyrrhini</taxon>
        <taxon>Cebidae</taxon>
        <taxon>Callitrichinae</taxon>
        <taxon>Saguinus</taxon>
    </lineage>
</organism>
<reference evidence="2 3" key="1">
    <citation type="submission" date="2023-05" db="EMBL/GenBank/DDBJ databases">
        <title>B98-5 Cell Line De Novo Hybrid Assembly: An Optical Mapping Approach.</title>
        <authorList>
            <person name="Kananen K."/>
            <person name="Auerbach J.A."/>
            <person name="Kautto E."/>
            <person name="Blachly J.S."/>
        </authorList>
    </citation>
    <scope>NUCLEOTIDE SEQUENCE [LARGE SCALE GENOMIC DNA]</scope>
    <source>
        <strain evidence="2">B95-8</strain>
        <tissue evidence="2">Cell line</tissue>
    </source>
</reference>
<feature type="region of interest" description="Disordered" evidence="1">
    <location>
        <begin position="1"/>
        <end position="24"/>
    </location>
</feature>
<dbReference type="EMBL" id="JASSZA010000012">
    <property type="protein sequence ID" value="KAK2096010.1"/>
    <property type="molecule type" value="Genomic_DNA"/>
</dbReference>
<comment type="caution">
    <text evidence="2">The sequence shown here is derived from an EMBL/GenBank/DDBJ whole genome shotgun (WGS) entry which is preliminary data.</text>
</comment>
<accession>A0ABQ9UGU9</accession>
<evidence type="ECO:0000313" key="2">
    <source>
        <dbReference type="EMBL" id="KAK2096010.1"/>
    </source>
</evidence>
<evidence type="ECO:0000256" key="1">
    <source>
        <dbReference type="SAM" id="MobiDB-lite"/>
    </source>
</evidence>
<evidence type="ECO:0000313" key="3">
    <source>
        <dbReference type="Proteomes" id="UP001266305"/>
    </source>
</evidence>
<gene>
    <name evidence="2" type="ORF">P7K49_025044</name>
</gene>
<sequence>MGKAHNGCCLRYHRRPQSQKPGDESLVGQMVAESSTLSLLAFMTLSPRDVTEPKEKEAQKAQEAITYYPEINVDTKLVRVWKKVNQWGMKLTPESKIGGRGFTLPQFGP</sequence>
<name>A0ABQ9UGU9_SAGOE</name>
<protein>
    <submittedName>
        <fullName evidence="2">Uncharacterized protein</fullName>
    </submittedName>
</protein>
<dbReference type="Proteomes" id="UP001266305">
    <property type="component" value="Unassembled WGS sequence"/>
</dbReference>
<keyword evidence="3" id="KW-1185">Reference proteome</keyword>